<dbReference type="SMART" id="SM01234">
    <property type="entry name" value="Haemolytic"/>
    <property type="match status" value="1"/>
</dbReference>
<sequence length="95" mass="11402">MFNISQKRKNSTTRKNISKYIYTLNIFFIFIIKIYKKFISPYLGDNCRFYPTCSEYAEECFKSFNIFKALYLSVYRIIRCNPLSKGGYDPVIHKH</sequence>
<comment type="caution">
    <text evidence="3">The sequence shown here is derived from an EMBL/GenBank/DDBJ whole genome shotgun (WGS) entry which is preliminary data.</text>
</comment>
<dbReference type="AlphaFoldDB" id="A0A519BQ92"/>
<keyword evidence="2" id="KW-1133">Transmembrane helix</keyword>
<comment type="subcellular location">
    <subcellularLocation>
        <location evidence="1">Cell membrane</location>
        <topology evidence="1">Peripheral membrane protein</topology>
        <orientation evidence="1">Cytoplasmic side</orientation>
    </subcellularLocation>
</comment>
<evidence type="ECO:0000313" key="3">
    <source>
        <dbReference type="EMBL" id="RZD19430.1"/>
    </source>
</evidence>
<feature type="transmembrane region" description="Helical" evidence="2">
    <location>
        <begin position="20"/>
        <end position="38"/>
    </location>
</feature>
<comment type="function">
    <text evidence="1">Could be involved in insertion of integral membrane proteins into the membrane.</text>
</comment>
<protein>
    <recommendedName>
        <fullName evidence="1">Putative membrane protein insertion efficiency factor</fullName>
    </recommendedName>
</protein>
<proteinExistence type="inferred from homology"/>
<accession>A0A519BQ92</accession>
<comment type="similarity">
    <text evidence="1">Belongs to the UPF0161 family.</text>
</comment>
<gene>
    <name evidence="3" type="primary">yidD</name>
    <name evidence="3" type="ORF">EVG15_00680</name>
</gene>
<dbReference type="InterPro" id="IPR002696">
    <property type="entry name" value="Membr_insert_effic_factor_YidD"/>
</dbReference>
<dbReference type="Pfam" id="PF01809">
    <property type="entry name" value="YidD"/>
    <property type="match status" value="1"/>
</dbReference>
<dbReference type="HAMAP" id="MF_00386">
    <property type="entry name" value="UPF0161_YidD"/>
    <property type="match status" value="1"/>
</dbReference>
<keyword evidence="1" id="KW-1003">Cell membrane</keyword>
<name>A0A519BQ92_9DELT</name>
<organism evidence="3 4">
    <name type="scientific">Candidatus Acididesulfobacter diazotrophicus</name>
    <dbReference type="NCBI Taxonomy" id="2597226"/>
    <lineage>
        <taxon>Bacteria</taxon>
        <taxon>Deltaproteobacteria</taxon>
        <taxon>Candidatus Acidulodesulfobacterales</taxon>
        <taxon>Candidatus Acididesulfobacter</taxon>
    </lineage>
</organism>
<evidence type="ECO:0000256" key="1">
    <source>
        <dbReference type="HAMAP-Rule" id="MF_00386"/>
    </source>
</evidence>
<evidence type="ECO:0000313" key="4">
    <source>
        <dbReference type="Proteomes" id="UP000319296"/>
    </source>
</evidence>
<dbReference type="Proteomes" id="UP000319296">
    <property type="component" value="Unassembled WGS sequence"/>
</dbReference>
<reference evidence="3 4" key="1">
    <citation type="journal article" date="2019" name="ISME J.">
        <title>Insights into ecological role of a new deltaproteobacterial order Candidatus Acidulodesulfobacterales by metagenomics and metatranscriptomics.</title>
        <authorList>
            <person name="Tan S."/>
            <person name="Liu J."/>
            <person name="Fang Y."/>
            <person name="Hedlund B.P."/>
            <person name="Lian Z.H."/>
            <person name="Huang L.Y."/>
            <person name="Li J.T."/>
            <person name="Huang L.N."/>
            <person name="Li W.J."/>
            <person name="Jiang H.C."/>
            <person name="Dong H.L."/>
            <person name="Shu W.S."/>
        </authorList>
    </citation>
    <scope>NUCLEOTIDE SEQUENCE [LARGE SCALE GENOMIC DNA]</scope>
    <source>
        <strain evidence="3">AP1</strain>
    </source>
</reference>
<evidence type="ECO:0000256" key="2">
    <source>
        <dbReference type="SAM" id="Phobius"/>
    </source>
</evidence>
<dbReference type="GO" id="GO:0005886">
    <property type="term" value="C:plasma membrane"/>
    <property type="evidence" value="ECO:0007669"/>
    <property type="project" value="UniProtKB-SubCell"/>
</dbReference>
<dbReference type="EMBL" id="SGBB01000001">
    <property type="protein sequence ID" value="RZD19430.1"/>
    <property type="molecule type" value="Genomic_DNA"/>
</dbReference>
<dbReference type="PANTHER" id="PTHR33383">
    <property type="entry name" value="MEMBRANE PROTEIN INSERTION EFFICIENCY FACTOR-RELATED"/>
    <property type="match status" value="1"/>
</dbReference>
<dbReference type="NCBIfam" id="TIGR00278">
    <property type="entry name" value="membrane protein insertion efficiency factor YidD"/>
    <property type="match status" value="1"/>
</dbReference>
<keyword evidence="1 2" id="KW-0472">Membrane</keyword>
<keyword evidence="2" id="KW-0812">Transmembrane</keyword>
<dbReference type="PANTHER" id="PTHR33383:SF1">
    <property type="entry name" value="MEMBRANE PROTEIN INSERTION EFFICIENCY FACTOR-RELATED"/>
    <property type="match status" value="1"/>
</dbReference>